<gene>
    <name evidence="1" type="ORF">CLPUN_04510</name>
</gene>
<accession>A0A1S8TWW9</accession>
<dbReference type="AlphaFoldDB" id="A0A1S8TWW9"/>
<dbReference type="InterPro" id="IPR046930">
    <property type="entry name" value="HTH_60"/>
</dbReference>
<protein>
    <submittedName>
        <fullName evidence="1">Uncharacterized protein</fullName>
    </submittedName>
</protein>
<dbReference type="Proteomes" id="UP000190890">
    <property type="component" value="Unassembled WGS sequence"/>
</dbReference>
<name>A0A1S8TWW9_9CLOT</name>
<reference evidence="1 2" key="1">
    <citation type="submission" date="2016-05" db="EMBL/GenBank/DDBJ databases">
        <title>Microbial solvent formation.</title>
        <authorList>
            <person name="Poehlein A."/>
            <person name="Montoya Solano J.D."/>
            <person name="Flitsch S."/>
            <person name="Krabben P."/>
            <person name="Duerre P."/>
            <person name="Daniel R."/>
        </authorList>
    </citation>
    <scope>NUCLEOTIDE SEQUENCE [LARGE SCALE GENOMIC DNA]</scope>
    <source>
        <strain evidence="1 2">DSM 2619</strain>
    </source>
</reference>
<dbReference type="OrthoDB" id="1905921at2"/>
<evidence type="ECO:0000313" key="2">
    <source>
        <dbReference type="Proteomes" id="UP000190890"/>
    </source>
</evidence>
<evidence type="ECO:0000313" key="1">
    <source>
        <dbReference type="EMBL" id="OOM82191.1"/>
    </source>
</evidence>
<keyword evidence="2" id="KW-1185">Reference proteome</keyword>
<dbReference type="RefSeq" id="WP_077845754.1">
    <property type="nucleotide sequence ID" value="NZ_LZZM01000023.1"/>
</dbReference>
<sequence>MLEIQSDPRTLRELLTDLVENFKFELSFLSRATGIDINSLEKFYNGQIEELDLFLSLEQFSKFTRVISSLAMDITMVKDDDRVQGAIEYLTAYGLKLNLETISIYADVSMEDLESFMKDTNSISYEKRYKIATKCLFLRFLFKEISQ</sequence>
<dbReference type="Pfam" id="PF20317">
    <property type="entry name" value="HTH_60"/>
    <property type="match status" value="1"/>
</dbReference>
<dbReference type="EMBL" id="LZZM01000023">
    <property type="protein sequence ID" value="OOM82191.1"/>
    <property type="molecule type" value="Genomic_DNA"/>
</dbReference>
<comment type="caution">
    <text evidence="1">The sequence shown here is derived from an EMBL/GenBank/DDBJ whole genome shotgun (WGS) entry which is preliminary data.</text>
</comment>
<organism evidence="1 2">
    <name type="scientific">Clostridium puniceum</name>
    <dbReference type="NCBI Taxonomy" id="29367"/>
    <lineage>
        <taxon>Bacteria</taxon>
        <taxon>Bacillati</taxon>
        <taxon>Bacillota</taxon>
        <taxon>Clostridia</taxon>
        <taxon>Eubacteriales</taxon>
        <taxon>Clostridiaceae</taxon>
        <taxon>Clostridium</taxon>
    </lineage>
</organism>
<proteinExistence type="predicted"/>